<dbReference type="InterPro" id="IPR018042">
    <property type="entry name" value="Aspartate_kinase_CS"/>
</dbReference>
<dbReference type="Pfam" id="PF00742">
    <property type="entry name" value="Homoserine_dh"/>
    <property type="match status" value="1"/>
</dbReference>
<dbReference type="Pfam" id="PF00696">
    <property type="entry name" value="AA_kinase"/>
    <property type="match status" value="1"/>
</dbReference>
<dbReference type="PROSITE" id="PS01042">
    <property type="entry name" value="HOMOSER_DHGENASE"/>
    <property type="match status" value="1"/>
</dbReference>
<comment type="caution">
    <text evidence="29">The sequence shown here is derived from an EMBL/GenBank/DDBJ whole genome shotgun (WGS) entry which is preliminary data.</text>
</comment>
<evidence type="ECO:0000256" key="8">
    <source>
        <dbReference type="ARBA" id="ARBA00010046"/>
    </source>
</evidence>
<dbReference type="InterPro" id="IPR001048">
    <property type="entry name" value="Asp/Glu/Uridylate_kinase"/>
</dbReference>
<dbReference type="OrthoDB" id="9799110at2"/>
<comment type="catalytic activity">
    <reaction evidence="25">
        <text>L-aspartate + ATP = 4-phospho-L-aspartate + ADP</text>
        <dbReference type="Rhea" id="RHEA:23776"/>
        <dbReference type="ChEBI" id="CHEBI:29991"/>
        <dbReference type="ChEBI" id="CHEBI:30616"/>
        <dbReference type="ChEBI" id="CHEBI:57535"/>
        <dbReference type="ChEBI" id="CHEBI:456216"/>
        <dbReference type="EC" id="2.7.2.4"/>
    </reaction>
    <physiologicalReaction direction="left-to-right" evidence="25">
        <dbReference type="Rhea" id="RHEA:23777"/>
    </physiologicalReaction>
</comment>
<sequence length="814" mass="89244">MKVLKFGGTSVGSSKNINNVINILENYSKTGPLACVVSAVGGITDKLLLAGKQAQNKDQQFLETFQLIKDKHFSIIQELNPVNNQEILGYVERQLEALKSLLEGIYLINELSPKTSDKLVSYGELLSSFLIAETIKNRGLSADRKNAQELVVTNSNFTKAEVDYQITNKNIQDYFSSAKQTITILPGFIARSKSGEQTTLGRGGSDFTAAIIAAALKVDQLEIWTDVSGMYTTNPKLVKQAYPIEKISYQEAMELSHFGAKVLYPPTVQPVLNLNIPIHIKNTLAPNEAGTVISNEDSDANGPVKGISNINNIALLTLEGSGMVGIPGFSKRLFETLSQEKINVIMITQASSEHSICLGIEEKDAENAKVAIDAIFENEIALNKIEPLIVETGLSMIALVGDNMKNHQGISGKMFSSLGKNNVNVRAIAQGASEKNITAVITESDVKKALNTLHEQFFESKTKQLNVFITGVGNVGERLVEQIKQQKKYLKDNLKIKLRVIGLSNSRKMIFGEHGLDLSNWKEQLESGETASLQGFFEKAKALNLRNSIFVDVTANKNVADLYAQYLRESIAIVACNKIACSSDYENYKLLKRLSLKYNAPFLFETNVGAGLPVIDTLRNLVASGDKIKSIQAVLSGSLNFVFNNFNDTTKFYDIVKQAGAEGYTEPDPRIDLSGVDVARKILILARESGVKINLEDIENTSFLSEAGLKSDSVDDFYNTLIADEAHYQKLYASAKSNHCQLKYVAKFEDGKASVSLQEIPEGHPFYNLEGSDNIVMFYTERYPTNPMIIKGAGAGADVTASGLFADIIRLGND</sequence>
<dbReference type="SUPFAM" id="SSF55021">
    <property type="entry name" value="ACT-like"/>
    <property type="match status" value="2"/>
</dbReference>
<dbReference type="InterPro" id="IPR011147">
    <property type="entry name" value="Bifunc_Aspkin/hSer_DH"/>
</dbReference>
<dbReference type="InterPro" id="IPR054352">
    <property type="entry name" value="ACT_Aspartokinase"/>
</dbReference>
<comment type="pathway">
    <text evidence="5">Amino-acid biosynthesis; L-methionine biosynthesis via de novo pathway; L-homoserine from L-aspartate: step 3/3.</text>
</comment>
<evidence type="ECO:0000256" key="20">
    <source>
        <dbReference type="ARBA" id="ARBA00023053"/>
    </source>
</evidence>
<keyword evidence="21" id="KW-0457">Lysine biosynthesis</keyword>
<protein>
    <submittedName>
        <fullName evidence="29">Bifunctional aspartate kinase/homoserine dehydrogenase I</fullName>
        <ecNumber evidence="29">1.1.1.3</ecNumber>
        <ecNumber evidence="29">2.7.2.4</ecNumber>
    </submittedName>
</protein>
<keyword evidence="14" id="KW-0547">Nucleotide-binding</keyword>
<keyword evidence="20" id="KW-0915">Sodium</keyword>
<dbReference type="FunFam" id="3.30.2130.10:FF:000001">
    <property type="entry name" value="Bifunctional aspartokinase/homoserine dehydrogenase"/>
    <property type="match status" value="1"/>
</dbReference>
<keyword evidence="17" id="KW-0521">NADP</keyword>
<comment type="pathway">
    <text evidence="4">Amino-acid biosynthesis; L-threonine biosynthesis; L-threonine from L-aspartate: step 3/5.</text>
</comment>
<evidence type="ECO:0000256" key="7">
    <source>
        <dbReference type="ARBA" id="ARBA00007952"/>
    </source>
</evidence>
<comment type="catalytic activity">
    <reaction evidence="26">
        <text>L-homoserine + NADP(+) = L-aspartate 4-semialdehyde + NADPH + H(+)</text>
        <dbReference type="Rhea" id="RHEA:15761"/>
        <dbReference type="ChEBI" id="CHEBI:15378"/>
        <dbReference type="ChEBI" id="CHEBI:57476"/>
        <dbReference type="ChEBI" id="CHEBI:57783"/>
        <dbReference type="ChEBI" id="CHEBI:58349"/>
        <dbReference type="ChEBI" id="CHEBI:537519"/>
        <dbReference type="EC" id="1.1.1.3"/>
    </reaction>
    <physiologicalReaction direction="right-to-left" evidence="26">
        <dbReference type="Rhea" id="RHEA:15763"/>
    </physiologicalReaction>
</comment>
<dbReference type="PANTHER" id="PTHR43070">
    <property type="match status" value="1"/>
</dbReference>
<comment type="function">
    <text evidence="24">Bifunctional aspartate kinase and homoserine dehydrogenase that catalyzes the first and the third steps toward the synthesis of lysine, methionine and threonine from aspartate.</text>
</comment>
<dbReference type="Gene3D" id="3.30.360.10">
    <property type="entry name" value="Dihydrodipicolinate Reductase, domain 2"/>
    <property type="match status" value="1"/>
</dbReference>
<dbReference type="GO" id="GO:0050661">
    <property type="term" value="F:NADP binding"/>
    <property type="evidence" value="ECO:0007669"/>
    <property type="project" value="InterPro"/>
</dbReference>
<keyword evidence="30" id="KW-1185">Reference proteome</keyword>
<feature type="domain" description="ACT" evidence="28">
    <location>
        <begin position="399"/>
        <end position="472"/>
    </location>
</feature>
<keyword evidence="15 29" id="KW-0418">Kinase</keyword>
<dbReference type="GO" id="GO:0009089">
    <property type="term" value="P:lysine biosynthetic process via diaminopimelate"/>
    <property type="evidence" value="ECO:0007669"/>
    <property type="project" value="UniProtKB-UniPathway"/>
</dbReference>
<evidence type="ECO:0000256" key="5">
    <source>
        <dbReference type="ARBA" id="ARBA00005062"/>
    </source>
</evidence>
<dbReference type="CDD" id="cd04922">
    <property type="entry name" value="ACT_AKi-HSDH-ThrA_2"/>
    <property type="match status" value="1"/>
</dbReference>
<dbReference type="GO" id="GO:0004072">
    <property type="term" value="F:aspartate kinase activity"/>
    <property type="evidence" value="ECO:0007669"/>
    <property type="project" value="UniProtKB-EC"/>
</dbReference>
<dbReference type="Gene3D" id="3.40.1160.10">
    <property type="entry name" value="Acetylglutamate kinase-like"/>
    <property type="match status" value="1"/>
</dbReference>
<dbReference type="UniPathway" id="UPA00034">
    <property type="reaction ID" value="UER00015"/>
</dbReference>
<dbReference type="FunFam" id="3.30.360.10:FF:000006">
    <property type="entry name" value="Bifunctional aspartokinase/homoserine dehydrogenase"/>
    <property type="match status" value="1"/>
</dbReference>
<dbReference type="SUPFAM" id="SSF55347">
    <property type="entry name" value="Glyceraldehyde-3-phosphate dehydrogenase-like, C-terminal domain"/>
    <property type="match status" value="1"/>
</dbReference>
<evidence type="ECO:0000256" key="12">
    <source>
        <dbReference type="ARBA" id="ARBA00022697"/>
    </source>
</evidence>
<dbReference type="InterPro" id="IPR019811">
    <property type="entry name" value="HDH_CS"/>
</dbReference>
<dbReference type="GO" id="GO:0005524">
    <property type="term" value="F:ATP binding"/>
    <property type="evidence" value="ECO:0007669"/>
    <property type="project" value="UniProtKB-KW"/>
</dbReference>
<dbReference type="InterPro" id="IPR049638">
    <property type="entry name" value="AK-HD"/>
</dbReference>
<dbReference type="GO" id="GO:0009088">
    <property type="term" value="P:threonine biosynthetic process"/>
    <property type="evidence" value="ECO:0007669"/>
    <property type="project" value="UniProtKB-UniPathway"/>
</dbReference>
<dbReference type="Gene3D" id="1.20.120.1320">
    <property type="entry name" value="Aspartokinase, catalytic domain"/>
    <property type="match status" value="1"/>
</dbReference>
<dbReference type="Gene3D" id="3.40.50.720">
    <property type="entry name" value="NAD(P)-binding Rossmann-like Domain"/>
    <property type="match status" value="1"/>
</dbReference>
<dbReference type="Proteomes" id="UP000308713">
    <property type="component" value="Unassembled WGS sequence"/>
</dbReference>
<evidence type="ECO:0000256" key="25">
    <source>
        <dbReference type="ARBA" id="ARBA00048561"/>
    </source>
</evidence>
<dbReference type="EMBL" id="VDCS01000017">
    <property type="protein sequence ID" value="TNJ41695.1"/>
    <property type="molecule type" value="Genomic_DNA"/>
</dbReference>
<evidence type="ECO:0000256" key="27">
    <source>
        <dbReference type="ARBA" id="ARBA00049031"/>
    </source>
</evidence>
<evidence type="ECO:0000256" key="2">
    <source>
        <dbReference type="ARBA" id="ARBA00004766"/>
    </source>
</evidence>
<evidence type="ECO:0000256" key="21">
    <source>
        <dbReference type="ARBA" id="ARBA00023154"/>
    </source>
</evidence>
<evidence type="ECO:0000256" key="23">
    <source>
        <dbReference type="ARBA" id="ARBA00023268"/>
    </source>
</evidence>
<dbReference type="Pfam" id="PF22468">
    <property type="entry name" value="ACT_9"/>
    <property type="match status" value="2"/>
</dbReference>
<keyword evidence="11 29" id="KW-0808">Transferase</keyword>
<dbReference type="Pfam" id="PF03447">
    <property type="entry name" value="NAD_binding_3"/>
    <property type="match status" value="1"/>
</dbReference>
<comment type="catalytic activity">
    <reaction evidence="27">
        <text>L-homoserine + NAD(+) = L-aspartate 4-semialdehyde + NADH + H(+)</text>
        <dbReference type="Rhea" id="RHEA:15757"/>
        <dbReference type="ChEBI" id="CHEBI:15378"/>
        <dbReference type="ChEBI" id="CHEBI:57476"/>
        <dbReference type="ChEBI" id="CHEBI:57540"/>
        <dbReference type="ChEBI" id="CHEBI:57945"/>
        <dbReference type="ChEBI" id="CHEBI:537519"/>
        <dbReference type="EC" id="1.1.1.3"/>
    </reaction>
    <physiologicalReaction direction="right-to-left" evidence="27">
        <dbReference type="Rhea" id="RHEA:15759"/>
    </physiologicalReaction>
</comment>
<evidence type="ECO:0000313" key="29">
    <source>
        <dbReference type="EMBL" id="TNJ41695.1"/>
    </source>
</evidence>
<comment type="pathway">
    <text evidence="2">Amino-acid biosynthesis; L-lysine biosynthesis via DAP pathway; (S)-tetrahydrodipicolinate from L-aspartate: step 1/4.</text>
</comment>
<dbReference type="GO" id="GO:0004412">
    <property type="term" value="F:homoserine dehydrogenase activity"/>
    <property type="evidence" value="ECO:0007669"/>
    <property type="project" value="UniProtKB-EC"/>
</dbReference>
<dbReference type="CDD" id="cd04243">
    <property type="entry name" value="AAK_AK-HSDH-like"/>
    <property type="match status" value="1"/>
</dbReference>
<evidence type="ECO:0000256" key="1">
    <source>
        <dbReference type="ARBA" id="ARBA00001920"/>
    </source>
</evidence>
<evidence type="ECO:0000256" key="17">
    <source>
        <dbReference type="ARBA" id="ARBA00022857"/>
    </source>
</evidence>
<dbReference type="EC" id="1.1.1.3" evidence="29"/>
<comment type="pathway">
    <text evidence="3">Amino-acid biosynthesis; L-methionine biosynthesis via de novo pathway; L-homoserine from L-aspartate: step 1/3.</text>
</comment>
<evidence type="ECO:0000259" key="28">
    <source>
        <dbReference type="PROSITE" id="PS51671"/>
    </source>
</evidence>
<evidence type="ECO:0000256" key="3">
    <source>
        <dbReference type="ARBA" id="ARBA00004986"/>
    </source>
</evidence>
<evidence type="ECO:0000256" key="4">
    <source>
        <dbReference type="ARBA" id="ARBA00005056"/>
    </source>
</evidence>
<evidence type="ECO:0000256" key="13">
    <source>
        <dbReference type="ARBA" id="ARBA00022723"/>
    </source>
</evidence>
<keyword evidence="10" id="KW-0028">Amino-acid biosynthesis</keyword>
<dbReference type="NCBIfam" id="NF006959">
    <property type="entry name" value="PRK09436.1"/>
    <property type="match status" value="1"/>
</dbReference>
<comment type="similarity">
    <text evidence="8">In the N-terminal section; belongs to the aspartokinase family.</text>
</comment>
<dbReference type="CDD" id="cd04921">
    <property type="entry name" value="ACT_AKi-HSDH-ThrA-like_1"/>
    <property type="match status" value="1"/>
</dbReference>
<name>A0A5C4SE76_9FLAO</name>
<keyword evidence="19" id="KW-0520">NAD</keyword>
<evidence type="ECO:0000256" key="19">
    <source>
        <dbReference type="ARBA" id="ARBA00023027"/>
    </source>
</evidence>
<dbReference type="NCBIfam" id="TIGR00657">
    <property type="entry name" value="asp_kinases"/>
    <property type="match status" value="1"/>
</dbReference>
<dbReference type="AlphaFoldDB" id="A0A5C4SE76"/>
<dbReference type="PIRSF" id="PIRSF000727">
    <property type="entry name" value="ThrA"/>
    <property type="match status" value="1"/>
</dbReference>
<comment type="cofactor">
    <cofactor evidence="1">
        <name>a metal cation</name>
        <dbReference type="ChEBI" id="CHEBI:25213"/>
    </cofactor>
</comment>
<evidence type="ECO:0000256" key="18">
    <source>
        <dbReference type="ARBA" id="ARBA00023002"/>
    </source>
</evidence>
<evidence type="ECO:0000256" key="6">
    <source>
        <dbReference type="ARBA" id="ARBA00005139"/>
    </source>
</evidence>
<proteinExistence type="inferred from homology"/>
<dbReference type="UniPathway" id="UPA00050">
    <property type="reaction ID" value="UER00063"/>
</dbReference>
<dbReference type="InterPro" id="IPR001341">
    <property type="entry name" value="Asp_kinase"/>
</dbReference>
<keyword evidence="13" id="KW-0479">Metal-binding</keyword>
<comment type="similarity">
    <text evidence="7">In the C-terminal section; belongs to the homoserine dehydrogenase family.</text>
</comment>
<dbReference type="InterPro" id="IPR036393">
    <property type="entry name" value="AceGlu_kinase-like_sf"/>
</dbReference>
<evidence type="ECO:0000256" key="16">
    <source>
        <dbReference type="ARBA" id="ARBA00022840"/>
    </source>
</evidence>
<keyword evidence="23" id="KW-0511">Multifunctional enzyme</keyword>
<dbReference type="InterPro" id="IPR036291">
    <property type="entry name" value="NAD(P)-bd_dom_sf"/>
</dbReference>
<dbReference type="InterPro" id="IPR005106">
    <property type="entry name" value="Asp/hSer_DH_NAD-bd"/>
</dbReference>
<dbReference type="GO" id="GO:0046872">
    <property type="term" value="F:metal ion binding"/>
    <property type="evidence" value="ECO:0007669"/>
    <property type="project" value="UniProtKB-KW"/>
</dbReference>
<dbReference type="UniPathway" id="UPA00051">
    <property type="reaction ID" value="UER00462"/>
</dbReference>
<dbReference type="InterPro" id="IPR001342">
    <property type="entry name" value="HDH_cat"/>
</dbReference>
<dbReference type="GO" id="GO:0009090">
    <property type="term" value="P:homoserine biosynthetic process"/>
    <property type="evidence" value="ECO:0007669"/>
    <property type="project" value="UniProtKB-ARBA"/>
</dbReference>
<evidence type="ECO:0000256" key="15">
    <source>
        <dbReference type="ARBA" id="ARBA00022777"/>
    </source>
</evidence>
<keyword evidence="16" id="KW-0067">ATP-binding</keyword>
<evidence type="ECO:0000256" key="9">
    <source>
        <dbReference type="ARBA" id="ARBA00011881"/>
    </source>
</evidence>
<accession>A0A5C4SE76</accession>
<reference evidence="29 30" key="1">
    <citation type="submission" date="2019-05" db="EMBL/GenBank/DDBJ databases">
        <title>Tamlana fucoidanivorans sp. nov., isolated from the surface of algae collected from Fujian province in China.</title>
        <authorList>
            <person name="Li J."/>
        </authorList>
    </citation>
    <scope>NUCLEOTIDE SEQUENCE [LARGE SCALE GENOMIC DNA]</scope>
    <source>
        <strain evidence="29 30">CW2-9</strain>
    </source>
</reference>
<dbReference type="RefSeq" id="WP_139698682.1">
    <property type="nucleotide sequence ID" value="NZ_CP074074.1"/>
</dbReference>
<evidence type="ECO:0000256" key="24">
    <source>
        <dbReference type="ARBA" id="ARBA00044938"/>
    </source>
</evidence>
<dbReference type="InterPro" id="IPR042199">
    <property type="entry name" value="AsparK_Bifunc_asparK/hSer_DH"/>
</dbReference>
<dbReference type="InterPro" id="IPR002912">
    <property type="entry name" value="ACT_dom"/>
</dbReference>
<evidence type="ECO:0000256" key="10">
    <source>
        <dbReference type="ARBA" id="ARBA00022605"/>
    </source>
</evidence>
<dbReference type="PANTHER" id="PTHR43070:SF5">
    <property type="entry name" value="HOMOSERINE DEHYDROGENASE"/>
    <property type="match status" value="1"/>
</dbReference>
<keyword evidence="12" id="KW-0791">Threonine biosynthesis</keyword>
<keyword evidence="18 29" id="KW-0560">Oxidoreductase</keyword>
<evidence type="ECO:0000256" key="26">
    <source>
        <dbReference type="ARBA" id="ARBA00048841"/>
    </source>
</evidence>
<comment type="pathway">
    <text evidence="6">Amino-acid biosynthesis; L-threonine biosynthesis; L-threonine from L-aspartate: step 1/5.</text>
</comment>
<evidence type="ECO:0000256" key="11">
    <source>
        <dbReference type="ARBA" id="ARBA00022679"/>
    </source>
</evidence>
<evidence type="ECO:0000256" key="14">
    <source>
        <dbReference type="ARBA" id="ARBA00022741"/>
    </source>
</evidence>
<dbReference type="PROSITE" id="PS51671">
    <property type="entry name" value="ACT"/>
    <property type="match status" value="1"/>
</dbReference>
<comment type="subunit">
    <text evidence="9">Homotetramer.</text>
</comment>
<dbReference type="GO" id="GO:0009086">
    <property type="term" value="P:methionine biosynthetic process"/>
    <property type="evidence" value="ECO:0007669"/>
    <property type="project" value="UniProtKB-KW"/>
</dbReference>
<dbReference type="InterPro" id="IPR045865">
    <property type="entry name" value="ACT-like_dom_sf"/>
</dbReference>
<dbReference type="EC" id="2.7.2.4" evidence="29"/>
<dbReference type="SUPFAM" id="SSF51735">
    <property type="entry name" value="NAD(P)-binding Rossmann-fold domains"/>
    <property type="match status" value="1"/>
</dbReference>
<organism evidence="29 30">
    <name type="scientific">Allotamlana fucoidanivorans</name>
    <dbReference type="NCBI Taxonomy" id="2583814"/>
    <lineage>
        <taxon>Bacteria</taxon>
        <taxon>Pseudomonadati</taxon>
        <taxon>Bacteroidota</taxon>
        <taxon>Flavobacteriia</taxon>
        <taxon>Flavobacteriales</taxon>
        <taxon>Flavobacteriaceae</taxon>
        <taxon>Allotamlana</taxon>
    </lineage>
</organism>
<evidence type="ECO:0000256" key="22">
    <source>
        <dbReference type="ARBA" id="ARBA00023167"/>
    </source>
</evidence>
<dbReference type="PROSITE" id="PS00324">
    <property type="entry name" value="ASPARTOKINASE"/>
    <property type="match status" value="1"/>
</dbReference>
<dbReference type="SUPFAM" id="SSF53633">
    <property type="entry name" value="Carbamate kinase-like"/>
    <property type="match status" value="1"/>
</dbReference>
<evidence type="ECO:0000313" key="30">
    <source>
        <dbReference type="Proteomes" id="UP000308713"/>
    </source>
</evidence>
<keyword evidence="22" id="KW-0486">Methionine biosynthesis</keyword>
<dbReference type="Gene3D" id="3.30.2130.10">
    <property type="entry name" value="VC0802-like"/>
    <property type="match status" value="1"/>
</dbReference>
<gene>
    <name evidence="29" type="primary">thrA</name>
    <name evidence="29" type="ORF">FGF67_15540</name>
</gene>